<proteinExistence type="predicted"/>
<reference evidence="1 2" key="1">
    <citation type="journal article" date="2013" name="Int. J. Syst. Evol. Microbiol.">
        <title>Tumebacillus flagellatus sp. nov., an alpha-amylase/pullulanase-producing bacterium isolated from cassava wastewater.</title>
        <authorList>
            <person name="Wang Q."/>
            <person name="Xie N."/>
            <person name="Qin Y."/>
            <person name="Shen N."/>
            <person name="Zhu J."/>
            <person name="Mi H."/>
            <person name="Huang R."/>
        </authorList>
    </citation>
    <scope>NUCLEOTIDE SEQUENCE [LARGE SCALE GENOMIC DNA]</scope>
    <source>
        <strain evidence="1 2">GST4</strain>
    </source>
</reference>
<dbReference type="InterPro" id="IPR013494">
    <property type="entry name" value="CHP02678"/>
</dbReference>
<evidence type="ECO:0000313" key="2">
    <source>
        <dbReference type="Proteomes" id="UP000027931"/>
    </source>
</evidence>
<dbReference type="Pfam" id="PF09661">
    <property type="entry name" value="DUF2398"/>
    <property type="match status" value="1"/>
</dbReference>
<gene>
    <name evidence="1" type="ORF">EL26_23640</name>
</gene>
<dbReference type="AlphaFoldDB" id="A0A074LLY7"/>
<dbReference type="eggNOG" id="ENOG502Z813">
    <property type="taxonomic scope" value="Bacteria"/>
</dbReference>
<dbReference type="EMBL" id="JMIR01000057">
    <property type="protein sequence ID" value="KEO80918.1"/>
    <property type="molecule type" value="Genomic_DNA"/>
</dbReference>
<evidence type="ECO:0000313" key="1">
    <source>
        <dbReference type="EMBL" id="KEO80918.1"/>
    </source>
</evidence>
<protein>
    <recommendedName>
        <fullName evidence="3">TIGR02678 family protein</fullName>
    </recommendedName>
</protein>
<dbReference type="NCBIfam" id="TIGR02678">
    <property type="entry name" value="TIGR02678 family protein"/>
    <property type="match status" value="1"/>
</dbReference>
<organism evidence="1 2">
    <name type="scientific">Tumebacillus flagellatus</name>
    <dbReference type="NCBI Taxonomy" id="1157490"/>
    <lineage>
        <taxon>Bacteria</taxon>
        <taxon>Bacillati</taxon>
        <taxon>Bacillota</taxon>
        <taxon>Bacilli</taxon>
        <taxon>Bacillales</taxon>
        <taxon>Alicyclobacillaceae</taxon>
        <taxon>Tumebacillus</taxon>
    </lineage>
</organism>
<evidence type="ECO:0008006" key="3">
    <source>
        <dbReference type="Google" id="ProtNLM"/>
    </source>
</evidence>
<accession>A0A074LLY7</accession>
<dbReference type="STRING" id="1157490.EL26_23640"/>
<sequence>MSEADKQKLPQAERKREERAELAQVLLNRPWVLKSEHPDLYAKLRDHYEPLRQWFQEKCGFTLLQTRELIKLEKVPGVAQPWMGFAEFSQVMDYGLFTYCLWYLESKGETEQFSLTELVEEVKGKVKLTGHYFDEGIYTHRLSLKRALKKLREIGALNAVDGDEEEWVHHHEDERKNVLYECTYITRFVLRRFVQDISSFTEISQLGEGVYPESQQGENDRRRHYIFRRYVQEPAVLDDQWTEDDRKYVLTQRSYILNQMQTIGLDGSRYKEALLFCYPYPKSEMELFPTAQSISDLVLLLTGEIQDQLRDASGSVHLTRSDLEGILTRLKEAHQTYWSKKDREAKIGELAEELLTHMEEWGLARRIDSQQLCLTPVLGRWKGFYKKNGVEKL</sequence>
<dbReference type="RefSeq" id="WP_081857425.1">
    <property type="nucleotide sequence ID" value="NZ_JMIR01000057.1"/>
</dbReference>
<comment type="caution">
    <text evidence="1">The sequence shown here is derived from an EMBL/GenBank/DDBJ whole genome shotgun (WGS) entry which is preliminary data.</text>
</comment>
<dbReference type="Proteomes" id="UP000027931">
    <property type="component" value="Unassembled WGS sequence"/>
</dbReference>
<keyword evidence="2" id="KW-1185">Reference proteome</keyword>
<name>A0A074LLY7_9BACL</name>
<dbReference type="OrthoDB" id="1654131at2"/>